<dbReference type="SUPFAM" id="SSF55874">
    <property type="entry name" value="ATPase domain of HSP90 chaperone/DNA topoisomerase II/histidine kinase"/>
    <property type="match status" value="1"/>
</dbReference>
<dbReference type="Pfam" id="PF08676">
    <property type="entry name" value="MutL_C"/>
    <property type="match status" value="1"/>
</dbReference>
<comment type="caution">
    <text evidence="10">The sequence shown here is derived from an EMBL/GenBank/DDBJ whole genome shotgun (WGS) entry which is preliminary data.</text>
</comment>
<dbReference type="CDD" id="cd16926">
    <property type="entry name" value="HATPase_MutL-MLH-PMS-like"/>
    <property type="match status" value="1"/>
</dbReference>
<dbReference type="Gene3D" id="3.30.1540.20">
    <property type="entry name" value="MutL, C-terminal domain, dimerisation subdomain"/>
    <property type="match status" value="1"/>
</dbReference>
<name>A0AAW6QDK9_9PAST</name>
<dbReference type="PANTHER" id="PTHR10073">
    <property type="entry name" value="DNA MISMATCH REPAIR PROTEIN MLH, PMS, MUTL"/>
    <property type="match status" value="1"/>
</dbReference>
<dbReference type="Pfam" id="PF01119">
    <property type="entry name" value="DNA_mis_repair"/>
    <property type="match status" value="1"/>
</dbReference>
<dbReference type="SMART" id="SM01340">
    <property type="entry name" value="DNA_mis_repair"/>
    <property type="match status" value="1"/>
</dbReference>
<dbReference type="GO" id="GO:0032300">
    <property type="term" value="C:mismatch repair complex"/>
    <property type="evidence" value="ECO:0007669"/>
    <property type="project" value="InterPro"/>
</dbReference>
<dbReference type="SUPFAM" id="SSF118116">
    <property type="entry name" value="DNA mismatch repair protein MutL"/>
    <property type="match status" value="1"/>
</dbReference>
<dbReference type="AlphaFoldDB" id="A0AAW6QDK9"/>
<dbReference type="PANTHER" id="PTHR10073:SF12">
    <property type="entry name" value="DNA MISMATCH REPAIR PROTEIN MLH1"/>
    <property type="match status" value="1"/>
</dbReference>
<dbReference type="InterPro" id="IPR020568">
    <property type="entry name" value="Ribosomal_Su5_D2-typ_SF"/>
</dbReference>
<feature type="domain" description="DNA mismatch repair protein S5" evidence="9">
    <location>
        <begin position="212"/>
        <end position="330"/>
    </location>
</feature>
<evidence type="ECO:0000313" key="11">
    <source>
        <dbReference type="Proteomes" id="UP001214976"/>
    </source>
</evidence>
<keyword evidence="4 6" id="KW-0234">DNA repair</keyword>
<evidence type="ECO:0000256" key="6">
    <source>
        <dbReference type="HAMAP-Rule" id="MF_00149"/>
    </source>
</evidence>
<evidence type="ECO:0000259" key="8">
    <source>
        <dbReference type="SMART" id="SM00853"/>
    </source>
</evidence>
<dbReference type="SUPFAM" id="SSF54211">
    <property type="entry name" value="Ribosomal protein S5 domain 2-like"/>
    <property type="match status" value="1"/>
</dbReference>
<dbReference type="GO" id="GO:0005524">
    <property type="term" value="F:ATP binding"/>
    <property type="evidence" value="ECO:0007669"/>
    <property type="project" value="InterPro"/>
</dbReference>
<dbReference type="Proteomes" id="UP001214976">
    <property type="component" value="Unassembled WGS sequence"/>
</dbReference>
<accession>A0AAW6QDK9</accession>
<proteinExistence type="inferred from homology"/>
<dbReference type="NCBIfam" id="TIGR00585">
    <property type="entry name" value="mutl"/>
    <property type="match status" value="1"/>
</dbReference>
<evidence type="ECO:0000256" key="4">
    <source>
        <dbReference type="ARBA" id="ARBA00023204"/>
    </source>
</evidence>
<feature type="domain" description="MutL C-terminal dimerisation" evidence="8">
    <location>
        <begin position="465"/>
        <end position="622"/>
    </location>
</feature>
<keyword evidence="3 6" id="KW-0227">DNA damage</keyword>
<dbReference type="RefSeq" id="WP_317477537.1">
    <property type="nucleotide sequence ID" value="NZ_JARQTW010000013.1"/>
</dbReference>
<evidence type="ECO:0000256" key="7">
    <source>
        <dbReference type="SAM" id="MobiDB-lite"/>
    </source>
</evidence>
<dbReference type="GO" id="GO:0030983">
    <property type="term" value="F:mismatched DNA binding"/>
    <property type="evidence" value="ECO:0007669"/>
    <property type="project" value="InterPro"/>
</dbReference>
<keyword evidence="10" id="KW-0255">Endonuclease</keyword>
<dbReference type="InterPro" id="IPR002099">
    <property type="entry name" value="MutL/Mlh/PMS"/>
</dbReference>
<dbReference type="EMBL" id="JARQTW010000013">
    <property type="protein sequence ID" value="MDG2950541.1"/>
    <property type="molecule type" value="Genomic_DNA"/>
</dbReference>
<dbReference type="InterPro" id="IPR020667">
    <property type="entry name" value="DNA_mismatch_repair_MutL"/>
</dbReference>
<comment type="function">
    <text evidence="5 6">This protein is involved in the repair of mismatches in DNA. It is required for dam-dependent methyl-directed DNA mismatch repair. May act as a 'molecular matchmaker', a protein that promotes the formation of a stable complex between two or more DNA-binding proteins in an ATP-dependent manner without itself being part of a final effector complex.</text>
</comment>
<feature type="region of interest" description="Disordered" evidence="7">
    <location>
        <begin position="372"/>
        <end position="427"/>
    </location>
</feature>
<dbReference type="GO" id="GO:0016887">
    <property type="term" value="F:ATP hydrolysis activity"/>
    <property type="evidence" value="ECO:0007669"/>
    <property type="project" value="InterPro"/>
</dbReference>
<keyword evidence="10" id="KW-0540">Nuclease</keyword>
<dbReference type="InterPro" id="IPR042121">
    <property type="entry name" value="MutL_C_regsub"/>
</dbReference>
<dbReference type="InterPro" id="IPR014721">
    <property type="entry name" value="Ribsml_uS5_D2-typ_fold_subgr"/>
</dbReference>
<dbReference type="FunFam" id="3.30.565.10:FF:000003">
    <property type="entry name" value="DNA mismatch repair endonuclease MutL"/>
    <property type="match status" value="1"/>
</dbReference>
<evidence type="ECO:0000256" key="2">
    <source>
        <dbReference type="ARBA" id="ARBA00021975"/>
    </source>
</evidence>
<dbReference type="SMART" id="SM00853">
    <property type="entry name" value="MutL_C"/>
    <property type="match status" value="1"/>
</dbReference>
<dbReference type="CDD" id="cd03482">
    <property type="entry name" value="MutL_Trans_MutL"/>
    <property type="match status" value="1"/>
</dbReference>
<dbReference type="InterPro" id="IPR037198">
    <property type="entry name" value="MutL_C_sf"/>
</dbReference>
<dbReference type="InterPro" id="IPR042120">
    <property type="entry name" value="MutL_C_dimsub"/>
</dbReference>
<keyword evidence="10" id="KW-0378">Hydrolase</keyword>
<dbReference type="InterPro" id="IPR014790">
    <property type="entry name" value="MutL_C"/>
</dbReference>
<dbReference type="Gene3D" id="3.30.1370.100">
    <property type="entry name" value="MutL, C-terminal domain, regulatory subdomain"/>
    <property type="match status" value="1"/>
</dbReference>
<dbReference type="Gene3D" id="3.30.230.10">
    <property type="match status" value="1"/>
</dbReference>
<reference evidence="10" key="1">
    <citation type="submission" date="2023-03" db="EMBL/GenBank/DDBJ databases">
        <title>Classification of Bisgaard taxon 6 and taxon 10 as Exercitatus varius gen. nov., spec. nov.</title>
        <authorList>
            <person name="Christensen H."/>
        </authorList>
    </citation>
    <scope>NUCLEOTIDE SEQUENCE</scope>
    <source>
        <strain evidence="10">86116</strain>
    </source>
</reference>
<dbReference type="Pfam" id="PF13589">
    <property type="entry name" value="HATPase_c_3"/>
    <property type="match status" value="1"/>
</dbReference>
<dbReference type="PROSITE" id="PS00058">
    <property type="entry name" value="DNA_MISMATCH_REPAIR_1"/>
    <property type="match status" value="1"/>
</dbReference>
<protein>
    <recommendedName>
        <fullName evidence="2 6">DNA mismatch repair protein MutL</fullName>
    </recommendedName>
</protein>
<dbReference type="InterPro" id="IPR014762">
    <property type="entry name" value="DNA_mismatch_repair_CS"/>
</dbReference>
<dbReference type="FunFam" id="3.30.230.10:FF:000013">
    <property type="entry name" value="DNA mismatch repair endonuclease MutL"/>
    <property type="match status" value="1"/>
</dbReference>
<dbReference type="InterPro" id="IPR013507">
    <property type="entry name" value="DNA_mismatch_S5_2-like"/>
</dbReference>
<evidence type="ECO:0000259" key="9">
    <source>
        <dbReference type="SMART" id="SM01340"/>
    </source>
</evidence>
<gene>
    <name evidence="6 10" type="primary">mutL</name>
    <name evidence="10" type="ORF">P7M15_08430</name>
</gene>
<evidence type="ECO:0000256" key="3">
    <source>
        <dbReference type="ARBA" id="ARBA00022763"/>
    </source>
</evidence>
<dbReference type="GO" id="GO:0004519">
    <property type="term" value="F:endonuclease activity"/>
    <property type="evidence" value="ECO:0007669"/>
    <property type="project" value="UniProtKB-KW"/>
</dbReference>
<dbReference type="InterPro" id="IPR038973">
    <property type="entry name" value="MutL/Mlh/Pms-like"/>
</dbReference>
<dbReference type="HAMAP" id="MF_00149">
    <property type="entry name" value="DNA_mis_repair"/>
    <property type="match status" value="1"/>
</dbReference>
<dbReference type="NCBIfam" id="NF000948">
    <property type="entry name" value="PRK00095.1-1"/>
    <property type="match status" value="1"/>
</dbReference>
<dbReference type="InterPro" id="IPR036890">
    <property type="entry name" value="HATPase_C_sf"/>
</dbReference>
<comment type="similarity">
    <text evidence="1 6">Belongs to the DNA mismatch repair MutL/HexB family.</text>
</comment>
<evidence type="ECO:0000256" key="5">
    <source>
        <dbReference type="ARBA" id="ARBA00056874"/>
    </source>
</evidence>
<organism evidence="10 11">
    <name type="scientific">Exercitatus varius</name>
    <dbReference type="NCBI Taxonomy" id="67857"/>
    <lineage>
        <taxon>Bacteria</taxon>
        <taxon>Pseudomonadati</taxon>
        <taxon>Pseudomonadota</taxon>
        <taxon>Gammaproteobacteria</taxon>
        <taxon>Pasteurellales</taxon>
        <taxon>Pasteurellaceae</taxon>
        <taxon>Exercitatus</taxon>
    </lineage>
</organism>
<dbReference type="GO" id="GO:0006298">
    <property type="term" value="P:mismatch repair"/>
    <property type="evidence" value="ECO:0007669"/>
    <property type="project" value="UniProtKB-UniRule"/>
</dbReference>
<dbReference type="Gene3D" id="3.30.565.10">
    <property type="entry name" value="Histidine kinase-like ATPase, C-terminal domain"/>
    <property type="match status" value="1"/>
</dbReference>
<sequence length="632" mass="70535">MPIQILPPQLANQIAAGEVVERPASVVKELVENSLDAGATQVQIDIENGGATLIRIRDNGIGIPKQELALALARHATSKIATIDDLEAILSFGFRGEALASISSVSRLTLTSRTAEQQEAWQVFVQGREQESVIKPASHPVGTTVEVANLFFNTPARRKFLRTDKTEFGHIDEVIRRIALAKSHIGFTLTHNGKIIRQYKSAQENTQKLKRLAAICGDDFVRQALHIDWKHDDLHLSGWVATPAFARSQNDLNYCYVNGRMVKDKVINHAIRQAYAEHSGNEQYPAFVLFLDLNPNDVDVNVHPTKHEVRFQQSRLIHDFIFQGVTHALLSAEQLDFSEPQSDAGKANEIREPQAGYKNMTATVRPNRAAAGQNLFGFNPSPTEKESHTPTAAKSSAPSRSEKSSNFLPHFMPQSAHSPSSFGREKVSKTEQRLYAELLKTPANQASPTASIQPICASAGSLLRALALVDNRALLLQQDSSFYLLPLNKLQRMRFELMLCAPNPSKQMLLIPVVFRLSDEQLTQWRQQKHWFEQSGFEFTENPAQRRITLNAVPQCLRHQNLQKMVVTLLNQSVQKTSDFLTALLDLAEPSDCQVLANAVNLLQETEQLLNRQTALKLNDLLIPVDFSSYLS</sequence>
<evidence type="ECO:0000256" key="1">
    <source>
        <dbReference type="ARBA" id="ARBA00006082"/>
    </source>
</evidence>
<dbReference type="GO" id="GO:0140664">
    <property type="term" value="F:ATP-dependent DNA damage sensor activity"/>
    <property type="evidence" value="ECO:0007669"/>
    <property type="project" value="InterPro"/>
</dbReference>
<evidence type="ECO:0000313" key="10">
    <source>
        <dbReference type="EMBL" id="MDG2950541.1"/>
    </source>
</evidence>